<name>A0A974WJE5_9BACT</name>
<dbReference type="KEGG" id="fuv:JR347_01845"/>
<proteinExistence type="predicted"/>
<reference evidence="1" key="1">
    <citation type="submission" date="2021-02" db="EMBL/GenBank/DDBJ databases">
        <title>Fulvivirga sp. S481 isolated from sea water.</title>
        <authorList>
            <person name="Bae S.S."/>
            <person name="Baek K."/>
        </authorList>
    </citation>
    <scope>NUCLEOTIDE SEQUENCE</scope>
    <source>
        <strain evidence="1">S481</strain>
    </source>
</reference>
<dbReference type="AlphaFoldDB" id="A0A974WJE5"/>
<dbReference type="EMBL" id="CP070608">
    <property type="protein sequence ID" value="QSE99300.1"/>
    <property type="molecule type" value="Genomic_DNA"/>
</dbReference>
<evidence type="ECO:0000313" key="1">
    <source>
        <dbReference type="EMBL" id="QSE99300.1"/>
    </source>
</evidence>
<gene>
    <name evidence="1" type="ORF">JR347_01845</name>
</gene>
<dbReference type="Pfam" id="PF08889">
    <property type="entry name" value="WbqC"/>
    <property type="match status" value="2"/>
</dbReference>
<organism evidence="1 2">
    <name type="scientific">Fulvivirga lutea</name>
    <dbReference type="NCBI Taxonomy" id="2810512"/>
    <lineage>
        <taxon>Bacteria</taxon>
        <taxon>Pseudomonadati</taxon>
        <taxon>Bacteroidota</taxon>
        <taxon>Cytophagia</taxon>
        <taxon>Cytophagales</taxon>
        <taxon>Fulvivirgaceae</taxon>
        <taxon>Fulvivirga</taxon>
    </lineage>
</organism>
<dbReference type="InterPro" id="IPR014985">
    <property type="entry name" value="WbqC"/>
</dbReference>
<accession>A0A974WJE5</accession>
<keyword evidence="2" id="KW-1185">Reference proteome</keyword>
<dbReference type="Proteomes" id="UP000662783">
    <property type="component" value="Chromosome"/>
</dbReference>
<sequence length="210" mass="24495">MHDSVLIESQYLPPIEFFCLIKQYESLHLEVHENFQKQTYRNRCYILGANNVQCLTIPVVKANSKQSIGDLKIDYSRPWHKEHWRSIKSAYGKSPFFEFFEPHFENPYLNPPEKLLDFNGQLLTICLKLLGLKSRIIPTSEYLKSPKKGILDARSLINPKVDFKKRSIYMPEKYLQVFGKDFVPNLSVIDLLMNEGPNSLNLVTKSIRTE</sequence>
<evidence type="ECO:0000313" key="2">
    <source>
        <dbReference type="Proteomes" id="UP000662783"/>
    </source>
</evidence>
<protein>
    <submittedName>
        <fullName evidence="1">WbqC family protein</fullName>
    </submittedName>
</protein>